<evidence type="ECO:0000313" key="3">
    <source>
        <dbReference type="Proteomes" id="UP000663836"/>
    </source>
</evidence>
<reference evidence="2" key="1">
    <citation type="submission" date="2021-02" db="EMBL/GenBank/DDBJ databases">
        <authorList>
            <person name="Nowell W R."/>
        </authorList>
    </citation>
    <scope>NUCLEOTIDE SEQUENCE</scope>
</reference>
<dbReference type="Proteomes" id="UP000663864">
    <property type="component" value="Unassembled WGS sequence"/>
</dbReference>
<comment type="caution">
    <text evidence="2">The sequence shown here is derived from an EMBL/GenBank/DDBJ whole genome shotgun (WGS) entry which is preliminary data.</text>
</comment>
<dbReference type="EMBL" id="CAJOBD010007698">
    <property type="protein sequence ID" value="CAF4093587.1"/>
    <property type="molecule type" value="Genomic_DNA"/>
</dbReference>
<dbReference type="AlphaFoldDB" id="A0A819UT71"/>
<organism evidence="2 3">
    <name type="scientific">Rotaria sordida</name>
    <dbReference type="NCBI Taxonomy" id="392033"/>
    <lineage>
        <taxon>Eukaryota</taxon>
        <taxon>Metazoa</taxon>
        <taxon>Spiralia</taxon>
        <taxon>Gnathifera</taxon>
        <taxon>Rotifera</taxon>
        <taxon>Eurotatoria</taxon>
        <taxon>Bdelloidea</taxon>
        <taxon>Philodinida</taxon>
        <taxon>Philodinidae</taxon>
        <taxon>Rotaria</taxon>
    </lineage>
</organism>
<dbReference type="Proteomes" id="UP000663836">
    <property type="component" value="Unassembled WGS sequence"/>
</dbReference>
<evidence type="ECO:0000313" key="1">
    <source>
        <dbReference type="EMBL" id="CAF1358456.1"/>
    </source>
</evidence>
<accession>A0A819UT71</accession>
<protein>
    <submittedName>
        <fullName evidence="2">Uncharacterized protein</fullName>
    </submittedName>
</protein>
<evidence type="ECO:0000313" key="2">
    <source>
        <dbReference type="EMBL" id="CAF4093587.1"/>
    </source>
</evidence>
<gene>
    <name evidence="2" type="ORF">JBS370_LOCUS31375</name>
    <name evidence="1" type="ORF">ZHD862_LOCUS30945</name>
</gene>
<proteinExistence type="predicted"/>
<dbReference type="EMBL" id="CAJNOT010003009">
    <property type="protein sequence ID" value="CAF1358456.1"/>
    <property type="molecule type" value="Genomic_DNA"/>
</dbReference>
<name>A0A819UT71_9BILA</name>
<sequence>MKQWAINTDGIQERFGAGLCQAFGIPPKYIRVDSIDSDEAIINICIRPPYGKNVIDSLNGTASAAAVRMQAVRKCCCDLKANVESITLGEFDGVKKYAWSNNNPDEGQYWSNPINQDGKPYYCPSGWIRFGVKVAKDDKEFDANWDNWYVAYHGTRGENASKILTSGLRVSTAGCFYSDGISQVYVSPKTLIPDECKQTVTIYPNFDNIELEWIIIGKNDQQFIKEDIICYGLMMRISSVDPMTLTPCE</sequence>